<gene>
    <name evidence="3" type="ORF">AXG93_1247s1040</name>
</gene>
<comment type="caution">
    <text evidence="3">The sequence shown here is derived from an EMBL/GenBank/DDBJ whole genome shotgun (WGS) entry which is preliminary data.</text>
</comment>
<evidence type="ECO:0000313" key="3">
    <source>
        <dbReference type="EMBL" id="OAE34532.1"/>
    </source>
</evidence>
<feature type="coiled-coil region" evidence="1">
    <location>
        <begin position="249"/>
        <end position="276"/>
    </location>
</feature>
<evidence type="ECO:0000313" key="4">
    <source>
        <dbReference type="Proteomes" id="UP000077202"/>
    </source>
</evidence>
<dbReference type="AlphaFoldDB" id="A0A176WQE9"/>
<name>A0A176WQE9_MARPO</name>
<keyword evidence="4" id="KW-1185">Reference proteome</keyword>
<keyword evidence="1" id="KW-0175">Coiled coil</keyword>
<sequence length="363" mass="40128">MVRELKLEGCVEFVEPQAAFSFLFGDDRFVKRYHKEMNEDPYAEVSSWTDDGRRTVKFAAPINAPNVIKRVIGVETLKVTEEQQCFTVGNRFTIRSDPKIEHPTGFNTKAEMVLALSENGKGSTVYITATLECKAAVWGVQGTIENFMEAKAKKSFLGWLKMARLFCQEQLALATGLPYTITYAEEEVSIGDSSDDEFYDFSEEDEKALILSGESRTLGVIYSREGESGLQNWIMGQVMGQLNGLHVTCDASRTHIEQLNRKLQKMEEDIGMVQQQLQRGMIIPQSHVWGLVGLGMATGGEGRWSAGSEASSCSNTPSLHQNRGGSRVRKGGNELILRGEPKSFSTIVYLTGVVQGNQGASAQ</sequence>
<proteinExistence type="predicted"/>
<evidence type="ECO:0000256" key="2">
    <source>
        <dbReference type="SAM" id="MobiDB-lite"/>
    </source>
</evidence>
<dbReference type="Proteomes" id="UP000077202">
    <property type="component" value="Unassembled WGS sequence"/>
</dbReference>
<feature type="compositionally biased region" description="Polar residues" evidence="2">
    <location>
        <begin position="308"/>
        <end position="324"/>
    </location>
</feature>
<dbReference type="EMBL" id="LVLJ01000388">
    <property type="protein sequence ID" value="OAE34532.1"/>
    <property type="molecule type" value="Genomic_DNA"/>
</dbReference>
<accession>A0A176WQE9</accession>
<reference evidence="3" key="1">
    <citation type="submission" date="2016-03" db="EMBL/GenBank/DDBJ databases">
        <title>Mechanisms controlling the formation of the plant cell surface in tip-growing cells are functionally conserved among land plants.</title>
        <authorList>
            <person name="Honkanen S."/>
            <person name="Jones V.A."/>
            <person name="Morieri G."/>
            <person name="Champion C."/>
            <person name="Hetherington A.J."/>
            <person name="Kelly S."/>
            <person name="Saint-Marcoux D."/>
            <person name="Proust H."/>
            <person name="Prescott H."/>
            <person name="Dolan L."/>
        </authorList>
    </citation>
    <scope>NUCLEOTIDE SEQUENCE [LARGE SCALE GENOMIC DNA]</scope>
    <source>
        <tissue evidence="3">Whole gametophyte</tissue>
    </source>
</reference>
<feature type="region of interest" description="Disordered" evidence="2">
    <location>
        <begin position="303"/>
        <end position="329"/>
    </location>
</feature>
<organism evidence="3 4">
    <name type="scientific">Marchantia polymorpha subsp. ruderalis</name>
    <dbReference type="NCBI Taxonomy" id="1480154"/>
    <lineage>
        <taxon>Eukaryota</taxon>
        <taxon>Viridiplantae</taxon>
        <taxon>Streptophyta</taxon>
        <taxon>Embryophyta</taxon>
        <taxon>Marchantiophyta</taxon>
        <taxon>Marchantiopsida</taxon>
        <taxon>Marchantiidae</taxon>
        <taxon>Marchantiales</taxon>
        <taxon>Marchantiaceae</taxon>
        <taxon>Marchantia</taxon>
    </lineage>
</organism>
<evidence type="ECO:0000256" key="1">
    <source>
        <dbReference type="SAM" id="Coils"/>
    </source>
</evidence>
<protein>
    <submittedName>
        <fullName evidence="3">Uncharacterized protein</fullName>
    </submittedName>
</protein>